<name>X1CW65_9ZZZZ</name>
<dbReference type="AlphaFoldDB" id="X1CW65"/>
<sequence length="153" mass="16829">FFLASDWKIRPYDANHRLIIDGNLYAEDGSDPFIDTVSNYSVRVMQQVSDLVSTVSSGSGLSQSEHDYLMSLPTLTNIETSTILAMKSDTDAIAILVLRSLGLMQENYYMDQTSYTDYNGAKLLNSGRIRLYSVAGSVGSANDVFATYLITAV</sequence>
<proteinExistence type="predicted"/>
<feature type="non-terminal residue" evidence="1">
    <location>
        <position position="153"/>
    </location>
</feature>
<protein>
    <submittedName>
        <fullName evidence="1">Uncharacterized protein</fullName>
    </submittedName>
</protein>
<feature type="non-terminal residue" evidence="1">
    <location>
        <position position="1"/>
    </location>
</feature>
<organism evidence="1">
    <name type="scientific">marine sediment metagenome</name>
    <dbReference type="NCBI Taxonomy" id="412755"/>
    <lineage>
        <taxon>unclassified sequences</taxon>
        <taxon>metagenomes</taxon>
        <taxon>ecological metagenomes</taxon>
    </lineage>
</organism>
<dbReference type="EMBL" id="BART01014432">
    <property type="protein sequence ID" value="GAG88431.1"/>
    <property type="molecule type" value="Genomic_DNA"/>
</dbReference>
<gene>
    <name evidence="1" type="ORF">S01H4_28801</name>
</gene>
<accession>X1CW65</accession>
<reference evidence="1" key="1">
    <citation type="journal article" date="2014" name="Front. Microbiol.">
        <title>High frequency of phylogenetically diverse reductive dehalogenase-homologous genes in deep subseafloor sedimentary metagenomes.</title>
        <authorList>
            <person name="Kawai M."/>
            <person name="Futagami T."/>
            <person name="Toyoda A."/>
            <person name="Takaki Y."/>
            <person name="Nishi S."/>
            <person name="Hori S."/>
            <person name="Arai W."/>
            <person name="Tsubouchi T."/>
            <person name="Morono Y."/>
            <person name="Uchiyama I."/>
            <person name="Ito T."/>
            <person name="Fujiyama A."/>
            <person name="Inagaki F."/>
            <person name="Takami H."/>
        </authorList>
    </citation>
    <scope>NUCLEOTIDE SEQUENCE</scope>
    <source>
        <strain evidence="1">Expedition CK06-06</strain>
    </source>
</reference>
<comment type="caution">
    <text evidence="1">The sequence shown here is derived from an EMBL/GenBank/DDBJ whole genome shotgun (WGS) entry which is preliminary data.</text>
</comment>
<evidence type="ECO:0000313" key="1">
    <source>
        <dbReference type="EMBL" id="GAG88431.1"/>
    </source>
</evidence>